<dbReference type="AlphaFoldDB" id="A0A2N9LLR7"/>
<dbReference type="Pfam" id="PF10924">
    <property type="entry name" value="DUF2711"/>
    <property type="match status" value="1"/>
</dbReference>
<dbReference type="InterPro" id="IPR024250">
    <property type="entry name" value="DUF2711"/>
</dbReference>
<protein>
    <submittedName>
        <fullName evidence="1">Uncharacterized protein</fullName>
    </submittedName>
</protein>
<dbReference type="Proteomes" id="UP000239735">
    <property type="component" value="Unassembled WGS sequence"/>
</dbReference>
<proteinExistence type="predicted"/>
<sequence length="241" mass="26885">MQSEQFTYPPYTIPLVEAYGNLFESVFIVLHPFVRVPQSLAWSATRHYPGDTQILAHGAKCTWSEAAARTGLNSCARINQALLTSIGSLADHLADPFARDTLKNFLESQPVWMPVEGRFEPLLQSDLLQAFTAAGADELICVPEFLATDPVITLPIADLATRSIPFPTRGTLLARDHSFLFTVDWDSFFTLFYGQRSFITRVASALNLEGFFATPNTEHVWYNYSFGCATVTLSPEHWQTA</sequence>
<evidence type="ECO:0000313" key="1">
    <source>
        <dbReference type="EMBL" id="SPE24104.1"/>
    </source>
</evidence>
<evidence type="ECO:0000313" key="2">
    <source>
        <dbReference type="Proteomes" id="UP000239735"/>
    </source>
</evidence>
<gene>
    <name evidence="1" type="ORF">SBA5_420004</name>
</gene>
<accession>A0A2N9LLR7</accession>
<dbReference type="EMBL" id="OKRB01000100">
    <property type="protein sequence ID" value="SPE24104.1"/>
    <property type="molecule type" value="Genomic_DNA"/>
</dbReference>
<name>A0A2N9LLR7_9BACT</name>
<reference evidence="2" key="1">
    <citation type="submission" date="2018-02" db="EMBL/GenBank/DDBJ databases">
        <authorList>
            <person name="Hausmann B."/>
        </authorList>
    </citation>
    <scope>NUCLEOTIDE SEQUENCE [LARGE SCALE GENOMIC DNA]</scope>
    <source>
        <strain evidence="2">Peat soil MAG SbA5</strain>
    </source>
</reference>
<organism evidence="1 2">
    <name type="scientific">Candidatus Sulfuritelmatomonas gaucii</name>
    <dbReference type="NCBI Taxonomy" id="2043161"/>
    <lineage>
        <taxon>Bacteria</taxon>
        <taxon>Pseudomonadati</taxon>
        <taxon>Acidobacteriota</taxon>
        <taxon>Terriglobia</taxon>
        <taxon>Terriglobales</taxon>
        <taxon>Acidobacteriaceae</taxon>
        <taxon>Candidatus Sulfuritelmatomonas</taxon>
    </lineage>
</organism>